<sequence>MSVFYYEPFYDIERIIDDAFGARSPRSPAADPQRQAAQRSIANTTNEAPRALKPRMDLHEDAGQNIVTATFEFPGVKKEDVQLEFHNGRLTVSAENKISEEHSENGYAVRERRYGKWSRTLQLPTGTRDEDIKASMQDGILTVTFPKTSPEAAQKKIAVN</sequence>
<dbReference type="eggNOG" id="KOG0710">
    <property type="taxonomic scope" value="Eukaryota"/>
</dbReference>
<dbReference type="InParanoid" id="D8PSJ1"/>
<evidence type="ECO:0000256" key="3">
    <source>
        <dbReference type="RuleBase" id="RU003616"/>
    </source>
</evidence>
<reference evidence="6 7" key="1">
    <citation type="journal article" date="2010" name="Nat. Biotechnol.">
        <title>Genome sequence of the model mushroom Schizophyllum commune.</title>
        <authorList>
            <person name="Ohm R.A."/>
            <person name="de Jong J.F."/>
            <person name="Lugones L.G."/>
            <person name="Aerts A."/>
            <person name="Kothe E."/>
            <person name="Stajich J.E."/>
            <person name="de Vries R.P."/>
            <person name="Record E."/>
            <person name="Levasseur A."/>
            <person name="Baker S.E."/>
            <person name="Bartholomew K.A."/>
            <person name="Coutinho P.M."/>
            <person name="Erdmann S."/>
            <person name="Fowler T.J."/>
            <person name="Gathman A.C."/>
            <person name="Lombard V."/>
            <person name="Henrissat B."/>
            <person name="Knabe N."/>
            <person name="Kuees U."/>
            <person name="Lilly W.W."/>
            <person name="Lindquist E."/>
            <person name="Lucas S."/>
            <person name="Magnuson J.K."/>
            <person name="Piumi F."/>
            <person name="Raudaskoski M."/>
            <person name="Salamov A."/>
            <person name="Schmutz J."/>
            <person name="Schwarze F.W.M.R."/>
            <person name="vanKuyk P.A."/>
            <person name="Horton J.S."/>
            <person name="Grigoriev I.V."/>
            <person name="Woesten H.A.B."/>
        </authorList>
    </citation>
    <scope>NUCLEOTIDE SEQUENCE [LARGE SCALE GENOMIC DNA]</scope>
    <source>
        <strain evidence="7">H4-8 / FGSC 9210</strain>
    </source>
</reference>
<keyword evidence="1" id="KW-0346">Stress response</keyword>
<dbReference type="KEGG" id="scm:SCHCO_02674431"/>
<evidence type="ECO:0000313" key="6">
    <source>
        <dbReference type="EMBL" id="EFJ00345.1"/>
    </source>
</evidence>
<evidence type="ECO:0000256" key="4">
    <source>
        <dbReference type="SAM" id="MobiDB-lite"/>
    </source>
</evidence>
<dbReference type="HOGENOM" id="CLU_046737_12_0_1"/>
<dbReference type="PANTHER" id="PTHR11527">
    <property type="entry name" value="HEAT-SHOCK PROTEIN 20 FAMILY MEMBER"/>
    <property type="match status" value="1"/>
</dbReference>
<accession>D8PSJ1</accession>
<dbReference type="Gene3D" id="2.60.40.790">
    <property type="match status" value="1"/>
</dbReference>
<dbReference type="PROSITE" id="PS01031">
    <property type="entry name" value="SHSP"/>
    <property type="match status" value="1"/>
</dbReference>
<protein>
    <recommendedName>
        <fullName evidence="5">SHSP domain-containing protein</fullName>
    </recommendedName>
</protein>
<feature type="domain" description="SHSP" evidence="5">
    <location>
        <begin position="47"/>
        <end position="160"/>
    </location>
</feature>
<proteinExistence type="inferred from homology"/>
<dbReference type="GeneID" id="9596075"/>
<dbReference type="STRING" id="578458.D8PSJ1"/>
<evidence type="ECO:0000256" key="1">
    <source>
        <dbReference type="ARBA" id="ARBA00023016"/>
    </source>
</evidence>
<dbReference type="Pfam" id="PF00011">
    <property type="entry name" value="HSP20"/>
    <property type="match status" value="1"/>
</dbReference>
<name>D8PSJ1_SCHCM</name>
<evidence type="ECO:0000256" key="2">
    <source>
        <dbReference type="PROSITE-ProRule" id="PRU00285"/>
    </source>
</evidence>
<dbReference type="RefSeq" id="XP_003035247.1">
    <property type="nucleotide sequence ID" value="XM_003035201.1"/>
</dbReference>
<dbReference type="CDD" id="cd06464">
    <property type="entry name" value="ACD_sHsps-like"/>
    <property type="match status" value="1"/>
</dbReference>
<dbReference type="OMA" id="WREPFVD"/>
<dbReference type="InterPro" id="IPR031107">
    <property type="entry name" value="Small_HSP"/>
</dbReference>
<dbReference type="VEuPathDB" id="FungiDB:SCHCODRAFT_02674431"/>
<comment type="similarity">
    <text evidence="2 3">Belongs to the small heat shock protein (HSP20) family.</text>
</comment>
<organism evidence="7">
    <name type="scientific">Schizophyllum commune (strain H4-8 / FGSC 9210)</name>
    <name type="common">Split gill fungus</name>
    <dbReference type="NCBI Taxonomy" id="578458"/>
    <lineage>
        <taxon>Eukaryota</taxon>
        <taxon>Fungi</taxon>
        <taxon>Dikarya</taxon>
        <taxon>Basidiomycota</taxon>
        <taxon>Agaricomycotina</taxon>
        <taxon>Agaricomycetes</taxon>
        <taxon>Agaricomycetidae</taxon>
        <taxon>Agaricales</taxon>
        <taxon>Schizophyllaceae</taxon>
        <taxon>Schizophyllum</taxon>
    </lineage>
</organism>
<keyword evidence="7" id="KW-1185">Reference proteome</keyword>
<dbReference type="EMBL" id="GL377303">
    <property type="protein sequence ID" value="EFJ00345.1"/>
    <property type="molecule type" value="Genomic_DNA"/>
</dbReference>
<dbReference type="SUPFAM" id="SSF49764">
    <property type="entry name" value="HSP20-like chaperones"/>
    <property type="match status" value="1"/>
</dbReference>
<dbReference type="AlphaFoldDB" id="D8PSJ1"/>
<dbReference type="InterPro" id="IPR008978">
    <property type="entry name" value="HSP20-like_chaperone"/>
</dbReference>
<dbReference type="OrthoDB" id="1431247at2759"/>
<dbReference type="InterPro" id="IPR002068">
    <property type="entry name" value="A-crystallin/Hsp20_dom"/>
</dbReference>
<evidence type="ECO:0000259" key="5">
    <source>
        <dbReference type="PROSITE" id="PS01031"/>
    </source>
</evidence>
<feature type="region of interest" description="Disordered" evidence="4">
    <location>
        <begin position="23"/>
        <end position="45"/>
    </location>
</feature>
<evidence type="ECO:0000313" key="7">
    <source>
        <dbReference type="Proteomes" id="UP000007431"/>
    </source>
</evidence>
<dbReference type="FunCoup" id="D8PSJ1">
    <property type="interactions" value="188"/>
</dbReference>
<dbReference type="Proteomes" id="UP000007431">
    <property type="component" value="Unassembled WGS sequence"/>
</dbReference>
<gene>
    <name evidence="6" type="ORF">SCHCODRAFT_51927</name>
</gene>
<feature type="compositionally biased region" description="Low complexity" evidence="4">
    <location>
        <begin position="25"/>
        <end position="40"/>
    </location>
</feature>